<feature type="transmembrane region" description="Helical" evidence="1">
    <location>
        <begin position="260"/>
        <end position="281"/>
    </location>
</feature>
<feature type="transmembrane region" description="Helical" evidence="1">
    <location>
        <begin position="176"/>
        <end position="195"/>
    </location>
</feature>
<feature type="transmembrane region" description="Helical" evidence="1">
    <location>
        <begin position="145"/>
        <end position="164"/>
    </location>
</feature>
<feature type="transmembrane region" description="Helical" evidence="1">
    <location>
        <begin position="30"/>
        <end position="47"/>
    </location>
</feature>
<evidence type="ECO:0000256" key="1">
    <source>
        <dbReference type="SAM" id="Phobius"/>
    </source>
</evidence>
<accession>A0A5J4RDA8</accession>
<comment type="caution">
    <text evidence="2">The sequence shown here is derived from an EMBL/GenBank/DDBJ whole genome shotgun (WGS) entry which is preliminary data.</text>
</comment>
<proteinExistence type="predicted"/>
<feature type="transmembrane region" description="Helical" evidence="1">
    <location>
        <begin position="118"/>
        <end position="138"/>
    </location>
</feature>
<keyword evidence="1" id="KW-0812">Transmembrane</keyword>
<dbReference type="Pfam" id="PF14808">
    <property type="entry name" value="TMEM164"/>
    <property type="match status" value="1"/>
</dbReference>
<feature type="transmembrane region" description="Helical" evidence="1">
    <location>
        <begin position="6"/>
        <end position="21"/>
    </location>
</feature>
<protein>
    <submittedName>
        <fullName evidence="2">Uncharacterized protein</fullName>
    </submittedName>
</protein>
<sequence>MIYLDLTIGLLLLGLSILYHFKNNRSSKKLWLDILLGCYYAATYFVWRYTSNNYHVLSFFHIWIMSAAVIIPFIVFYYVYDHPKLMVWAEIVFGCIGFFVVMSRFISWPLQGYRFIEALPLNLCNVIAFLTFFGLFLKKNSFIKILALSLGFIGGLSSLVMAFNEGLNTFWFIRNVDSYFLHFGLTAYAIFLFLTNKTKIDYRIFLKAIPILTVYYVLMYFMDYLWDLNFLWIRPGTIAFLNTIEAALPSFSVGIFEVNLIYYLLCLVGAFGLTIGLLMLLKKIQVKYQVWLEKLQKHHNKSEIKPKEP</sequence>
<organism evidence="2">
    <name type="scientific">termite gut metagenome</name>
    <dbReference type="NCBI Taxonomy" id="433724"/>
    <lineage>
        <taxon>unclassified sequences</taxon>
        <taxon>metagenomes</taxon>
        <taxon>organismal metagenomes</taxon>
    </lineage>
</organism>
<feature type="transmembrane region" description="Helical" evidence="1">
    <location>
        <begin position="204"/>
        <end position="222"/>
    </location>
</feature>
<reference evidence="2" key="1">
    <citation type="submission" date="2019-03" db="EMBL/GenBank/DDBJ databases">
        <title>Single cell metagenomics reveals metabolic interactions within the superorganism composed of flagellate Streblomastix strix and complex community of Bacteroidetes bacteria on its surface.</title>
        <authorList>
            <person name="Treitli S.C."/>
            <person name="Kolisko M."/>
            <person name="Husnik F."/>
            <person name="Keeling P."/>
            <person name="Hampl V."/>
        </authorList>
    </citation>
    <scope>NUCLEOTIDE SEQUENCE</scope>
    <source>
        <strain evidence="2">STM</strain>
    </source>
</reference>
<feature type="transmembrane region" description="Helical" evidence="1">
    <location>
        <begin position="87"/>
        <end position="106"/>
    </location>
</feature>
<dbReference type="AlphaFoldDB" id="A0A5J4RDA8"/>
<feature type="transmembrane region" description="Helical" evidence="1">
    <location>
        <begin position="59"/>
        <end position="80"/>
    </location>
</feature>
<evidence type="ECO:0000313" key="2">
    <source>
        <dbReference type="EMBL" id="KAA6330713.1"/>
    </source>
</evidence>
<dbReference type="EMBL" id="SNRY01001467">
    <property type="protein sequence ID" value="KAA6330713.1"/>
    <property type="molecule type" value="Genomic_DNA"/>
</dbReference>
<keyword evidence="1" id="KW-1133">Transmembrane helix</keyword>
<name>A0A5J4RDA8_9ZZZZ</name>
<keyword evidence="1" id="KW-0472">Membrane</keyword>
<gene>
    <name evidence="2" type="ORF">EZS27_020613</name>
</gene>